<dbReference type="AlphaFoldDB" id="A0A6C0IJH8"/>
<reference evidence="1" key="1">
    <citation type="journal article" date="2020" name="Nature">
        <title>Giant virus diversity and host interactions through global metagenomics.</title>
        <authorList>
            <person name="Schulz F."/>
            <person name="Roux S."/>
            <person name="Paez-Espino D."/>
            <person name="Jungbluth S."/>
            <person name="Walsh D.A."/>
            <person name="Denef V.J."/>
            <person name="McMahon K.D."/>
            <person name="Konstantinidis K.T."/>
            <person name="Eloe-Fadrosh E.A."/>
            <person name="Kyrpides N.C."/>
            <person name="Woyke T."/>
        </authorList>
    </citation>
    <scope>NUCLEOTIDE SEQUENCE</scope>
    <source>
        <strain evidence="1">GVMAG-M-3300023210-19</strain>
    </source>
</reference>
<evidence type="ECO:0000313" key="1">
    <source>
        <dbReference type="EMBL" id="QHT92969.1"/>
    </source>
</evidence>
<sequence>MNENKLIMAHIQLPIQIIDNMIEPLQDYLHISFTPCDVLPERTNCNLQTALSDKIEEYLQAQNQFDLPSHIEQLQEETEELVQNINEPIHYEEEKLQTREETPDNASLYITLEELSKKKKAFHHKHSTFRKYPKHMHNISMKRRIIS</sequence>
<organism evidence="1">
    <name type="scientific">viral metagenome</name>
    <dbReference type="NCBI Taxonomy" id="1070528"/>
    <lineage>
        <taxon>unclassified sequences</taxon>
        <taxon>metagenomes</taxon>
        <taxon>organismal metagenomes</taxon>
    </lineage>
</organism>
<protein>
    <submittedName>
        <fullName evidence="1">Uncharacterized protein</fullName>
    </submittedName>
</protein>
<accession>A0A6C0IJH8</accession>
<dbReference type="EMBL" id="MN740199">
    <property type="protein sequence ID" value="QHT92969.1"/>
    <property type="molecule type" value="Genomic_DNA"/>
</dbReference>
<name>A0A6C0IJH8_9ZZZZ</name>
<proteinExistence type="predicted"/>